<comment type="caution">
    <text evidence="2">The sequence shown here is derived from an EMBL/GenBank/DDBJ whole genome shotgun (WGS) entry which is preliminary data.</text>
</comment>
<dbReference type="AlphaFoldDB" id="A0A9P5VLE4"/>
<keyword evidence="3" id="KW-1185">Reference proteome</keyword>
<sequence length="206" mass="21792">MLHNQSLGSLEIVARSASNLKDVETGGKNDAYAQFSLNIKDAKSFQKTKTHKNAGANATWDQTIVLEGAPDEHRVLYVEVMEEDFGADAPIGFTAIRLDQIQSGPVSGHFDLFTPDGKQKGEISLNLRFLGNAAQSGHGASNVRGRGELLNEHQKRVKGLKSKETAQDVGVALGAGLAALGAAYLLGGGDKKKTEAEKGDAAVANH</sequence>
<dbReference type="InterPro" id="IPR035892">
    <property type="entry name" value="C2_domain_sf"/>
</dbReference>
<dbReference type="PANTHER" id="PTHR32246:SF173">
    <property type="entry name" value="C2 DOMAIN-CONTAINING PROTEIN"/>
    <property type="match status" value="1"/>
</dbReference>
<gene>
    <name evidence="2" type="ORF">BG006_005981</name>
</gene>
<protein>
    <recommendedName>
        <fullName evidence="1">C2 domain-containing protein</fullName>
    </recommendedName>
</protein>
<accession>A0A9P5VLE4</accession>
<dbReference type="Gene3D" id="2.60.40.150">
    <property type="entry name" value="C2 domain"/>
    <property type="match status" value="1"/>
</dbReference>
<proteinExistence type="predicted"/>
<dbReference type="PANTHER" id="PTHR32246">
    <property type="entry name" value="INGRESSION PROTEIN FIC1"/>
    <property type="match status" value="1"/>
</dbReference>
<dbReference type="EMBL" id="JAAAUY010000345">
    <property type="protein sequence ID" value="KAF9331144.1"/>
    <property type="molecule type" value="Genomic_DNA"/>
</dbReference>
<feature type="domain" description="C2" evidence="1">
    <location>
        <begin position="1"/>
        <end position="114"/>
    </location>
</feature>
<reference evidence="2" key="1">
    <citation type="journal article" date="2020" name="Fungal Divers.">
        <title>Resolving the Mortierellaceae phylogeny through synthesis of multi-gene phylogenetics and phylogenomics.</title>
        <authorList>
            <person name="Vandepol N."/>
            <person name="Liber J."/>
            <person name="Desiro A."/>
            <person name="Na H."/>
            <person name="Kennedy M."/>
            <person name="Barry K."/>
            <person name="Grigoriev I.V."/>
            <person name="Miller A.N."/>
            <person name="O'Donnell K."/>
            <person name="Stajich J.E."/>
            <person name="Bonito G."/>
        </authorList>
    </citation>
    <scope>NUCLEOTIDE SEQUENCE</scope>
    <source>
        <strain evidence="2">NVP1</strain>
    </source>
</reference>
<organism evidence="2 3">
    <name type="scientific">Podila minutissima</name>
    <dbReference type="NCBI Taxonomy" id="64525"/>
    <lineage>
        <taxon>Eukaryota</taxon>
        <taxon>Fungi</taxon>
        <taxon>Fungi incertae sedis</taxon>
        <taxon>Mucoromycota</taxon>
        <taxon>Mortierellomycotina</taxon>
        <taxon>Mortierellomycetes</taxon>
        <taxon>Mortierellales</taxon>
        <taxon>Mortierellaceae</taxon>
        <taxon>Podila</taxon>
    </lineage>
</organism>
<evidence type="ECO:0000313" key="3">
    <source>
        <dbReference type="Proteomes" id="UP000696485"/>
    </source>
</evidence>
<evidence type="ECO:0000259" key="1">
    <source>
        <dbReference type="PROSITE" id="PS50004"/>
    </source>
</evidence>
<dbReference type="SMART" id="SM00239">
    <property type="entry name" value="C2"/>
    <property type="match status" value="1"/>
</dbReference>
<evidence type="ECO:0000313" key="2">
    <source>
        <dbReference type="EMBL" id="KAF9331144.1"/>
    </source>
</evidence>
<dbReference type="SUPFAM" id="SSF49562">
    <property type="entry name" value="C2 domain (Calcium/lipid-binding domain, CaLB)"/>
    <property type="match status" value="1"/>
</dbReference>
<dbReference type="Proteomes" id="UP000696485">
    <property type="component" value="Unassembled WGS sequence"/>
</dbReference>
<dbReference type="PROSITE" id="PS50004">
    <property type="entry name" value="C2"/>
    <property type="match status" value="1"/>
</dbReference>
<name>A0A9P5VLE4_9FUNG</name>
<dbReference type="Pfam" id="PF00168">
    <property type="entry name" value="C2"/>
    <property type="match status" value="1"/>
</dbReference>
<dbReference type="InterPro" id="IPR000008">
    <property type="entry name" value="C2_dom"/>
</dbReference>